<dbReference type="Gene3D" id="1.20.1270.180">
    <property type="match status" value="1"/>
</dbReference>
<gene>
    <name evidence="2" type="ORF">AUC71_16635</name>
</gene>
<accession>A0A1E3W8P8</accession>
<protein>
    <recommendedName>
        <fullName evidence="1">Lysozyme inhibitor LprI-like N-terminal domain-containing protein</fullName>
    </recommendedName>
</protein>
<keyword evidence="3" id="KW-1185">Reference proteome</keyword>
<organism evidence="2 3">
    <name type="scientific">Methyloceanibacter marginalis</name>
    <dbReference type="NCBI Taxonomy" id="1774971"/>
    <lineage>
        <taxon>Bacteria</taxon>
        <taxon>Pseudomonadati</taxon>
        <taxon>Pseudomonadota</taxon>
        <taxon>Alphaproteobacteria</taxon>
        <taxon>Hyphomicrobiales</taxon>
        <taxon>Hyphomicrobiaceae</taxon>
        <taxon>Methyloceanibacter</taxon>
    </lineage>
</organism>
<evidence type="ECO:0000259" key="1">
    <source>
        <dbReference type="Pfam" id="PF07007"/>
    </source>
</evidence>
<dbReference type="Proteomes" id="UP000095042">
    <property type="component" value="Unassembled WGS sequence"/>
</dbReference>
<evidence type="ECO:0000313" key="2">
    <source>
        <dbReference type="EMBL" id="ODS02184.1"/>
    </source>
</evidence>
<dbReference type="Pfam" id="PF07007">
    <property type="entry name" value="LprI"/>
    <property type="match status" value="1"/>
</dbReference>
<dbReference type="EMBL" id="LPWD01000380">
    <property type="protein sequence ID" value="ODS02184.1"/>
    <property type="molecule type" value="Genomic_DNA"/>
</dbReference>
<reference evidence="2 3" key="1">
    <citation type="journal article" date="2016" name="Environ. Microbiol.">
        <title>New Methyloceanibacter diversity from North Sea sediments includes methanotroph containing solely the soluble methane monooxygenase.</title>
        <authorList>
            <person name="Vekeman B."/>
            <person name="Kerckhof F.M."/>
            <person name="Cremers G."/>
            <person name="de Vos P."/>
            <person name="Vandamme P."/>
            <person name="Boon N."/>
            <person name="Op den Camp H.J."/>
            <person name="Heylen K."/>
        </authorList>
    </citation>
    <scope>NUCLEOTIDE SEQUENCE [LARGE SCALE GENOMIC DNA]</scope>
    <source>
        <strain evidence="2 3">R-67177</strain>
    </source>
</reference>
<comment type="caution">
    <text evidence="2">The sequence shown here is derived from an EMBL/GenBank/DDBJ whole genome shotgun (WGS) entry which is preliminary data.</text>
</comment>
<evidence type="ECO:0000313" key="3">
    <source>
        <dbReference type="Proteomes" id="UP000095042"/>
    </source>
</evidence>
<dbReference type="AlphaFoldDB" id="A0A1E3W8P8"/>
<proteinExistence type="predicted"/>
<name>A0A1E3W8P8_9HYPH</name>
<feature type="domain" description="Lysozyme inhibitor LprI-like N-terminal" evidence="1">
    <location>
        <begin position="72"/>
        <end position="172"/>
    </location>
</feature>
<dbReference type="InterPro" id="IPR009739">
    <property type="entry name" value="LprI-like_N"/>
</dbReference>
<sequence>MPIGFQSFARSCETLAMTMRKIDGSQVKGGWMSALSHANGDMRKSPRRLWYLAAVLGGLAWLGDQAHAADPCAEAATTIAMRECLDKAYTRADAELNAVWKKVMAQVGGADYLPAKERKAWKEELLVSQRAWIEFKEHDCDAVGFEWYGGSGAGGAILSCLLEHTEARTSDLKARYLDR</sequence>